<gene>
    <name evidence="1" type="ORF">NCTC10392_03773</name>
</gene>
<organism evidence="1 2">
    <name type="scientific">Pseudomonas fluorescens</name>
    <dbReference type="NCBI Taxonomy" id="294"/>
    <lineage>
        <taxon>Bacteria</taxon>
        <taxon>Pseudomonadati</taxon>
        <taxon>Pseudomonadota</taxon>
        <taxon>Gammaproteobacteria</taxon>
        <taxon>Pseudomonadales</taxon>
        <taxon>Pseudomonadaceae</taxon>
        <taxon>Pseudomonas</taxon>
    </lineage>
</organism>
<sequence>MVRPMCPFTMRCKNCGWSQTVIPLSDVLRYEDCPEFCPRCKVQTVQMEQATALEVAVTKVKRLLGSF</sequence>
<evidence type="ECO:0000313" key="1">
    <source>
        <dbReference type="EMBL" id="SUD31835.1"/>
    </source>
</evidence>
<protein>
    <submittedName>
        <fullName evidence="1">Uncharacterized protein</fullName>
    </submittedName>
</protein>
<dbReference type="AlphaFoldDB" id="A0A379IG86"/>
<proteinExistence type="predicted"/>
<reference evidence="1 2" key="1">
    <citation type="submission" date="2018-06" db="EMBL/GenBank/DDBJ databases">
        <authorList>
            <consortium name="Pathogen Informatics"/>
            <person name="Doyle S."/>
        </authorList>
    </citation>
    <scope>NUCLEOTIDE SEQUENCE [LARGE SCALE GENOMIC DNA]</scope>
    <source>
        <strain evidence="1 2">NCTC10392</strain>
    </source>
</reference>
<dbReference type="EMBL" id="UGUS01000002">
    <property type="protein sequence ID" value="SUD31835.1"/>
    <property type="molecule type" value="Genomic_DNA"/>
</dbReference>
<evidence type="ECO:0000313" key="2">
    <source>
        <dbReference type="Proteomes" id="UP000255125"/>
    </source>
</evidence>
<accession>A0A379IG86</accession>
<dbReference type="Proteomes" id="UP000255125">
    <property type="component" value="Unassembled WGS sequence"/>
</dbReference>
<name>A0A379IG86_PSEFL</name>